<dbReference type="GO" id="GO:0019748">
    <property type="term" value="P:secondary metabolic process"/>
    <property type="evidence" value="ECO:0007669"/>
    <property type="project" value="UniProtKB-ARBA"/>
</dbReference>
<keyword evidence="4" id="KW-0479">Metal-binding</keyword>
<comment type="cofactor">
    <cofactor evidence="1">
        <name>heme</name>
        <dbReference type="ChEBI" id="CHEBI:30413"/>
    </cofactor>
</comment>
<dbReference type="EMBL" id="ML736176">
    <property type="protein sequence ID" value="KAE8380925.1"/>
    <property type="molecule type" value="Genomic_DNA"/>
</dbReference>
<protein>
    <submittedName>
        <fullName evidence="9">Cytochrome P450</fullName>
    </submittedName>
</protein>
<dbReference type="GO" id="GO:0020037">
    <property type="term" value="F:heme binding"/>
    <property type="evidence" value="ECO:0007669"/>
    <property type="project" value="InterPro"/>
</dbReference>
<evidence type="ECO:0000256" key="5">
    <source>
        <dbReference type="ARBA" id="ARBA00023002"/>
    </source>
</evidence>
<proteinExistence type="inferred from homology"/>
<accession>A0A5N7BGM7</accession>
<evidence type="ECO:0000313" key="10">
    <source>
        <dbReference type="Proteomes" id="UP000326198"/>
    </source>
</evidence>
<evidence type="ECO:0000256" key="2">
    <source>
        <dbReference type="ARBA" id="ARBA00010617"/>
    </source>
</evidence>
<dbReference type="PANTHER" id="PTHR46206">
    <property type="entry name" value="CYTOCHROME P450"/>
    <property type="match status" value="1"/>
</dbReference>
<feature type="domain" description="Serine hydrolase" evidence="8">
    <location>
        <begin position="3"/>
        <end position="207"/>
    </location>
</feature>
<keyword evidence="7" id="KW-0503">Monooxygenase</keyword>
<comment type="similarity">
    <text evidence="2">Belongs to the cytochrome P450 family.</text>
</comment>
<evidence type="ECO:0000256" key="7">
    <source>
        <dbReference type="ARBA" id="ARBA00023033"/>
    </source>
</evidence>
<dbReference type="Pfam" id="PF03959">
    <property type="entry name" value="FSH1"/>
    <property type="match status" value="1"/>
</dbReference>
<dbReference type="GO" id="GO:0004497">
    <property type="term" value="F:monooxygenase activity"/>
    <property type="evidence" value="ECO:0007669"/>
    <property type="project" value="UniProtKB-KW"/>
</dbReference>
<evidence type="ECO:0000256" key="6">
    <source>
        <dbReference type="ARBA" id="ARBA00023004"/>
    </source>
</evidence>
<dbReference type="InterPro" id="IPR036396">
    <property type="entry name" value="Cyt_P450_sf"/>
</dbReference>
<dbReference type="SUPFAM" id="SSF48264">
    <property type="entry name" value="Cytochrome P450"/>
    <property type="match status" value="1"/>
</dbReference>
<dbReference type="Pfam" id="PF00067">
    <property type="entry name" value="p450"/>
    <property type="match status" value="1"/>
</dbReference>
<dbReference type="AlphaFoldDB" id="A0A5N7BGM7"/>
<dbReference type="InterPro" id="IPR029058">
    <property type="entry name" value="AB_hydrolase_fold"/>
</dbReference>
<evidence type="ECO:0000256" key="1">
    <source>
        <dbReference type="ARBA" id="ARBA00001971"/>
    </source>
</evidence>
<dbReference type="PANTHER" id="PTHR46206:SF2">
    <property type="entry name" value="CYTOCHROME P450 MONOOXYGENASE AUSG-RELATED"/>
    <property type="match status" value="1"/>
</dbReference>
<evidence type="ECO:0000259" key="8">
    <source>
        <dbReference type="Pfam" id="PF03959"/>
    </source>
</evidence>
<dbReference type="InterPro" id="IPR005645">
    <property type="entry name" value="FSH-like_dom"/>
</dbReference>
<organism evidence="9 10">
    <name type="scientific">Aspergillus bertholletiae</name>
    <dbReference type="NCBI Taxonomy" id="1226010"/>
    <lineage>
        <taxon>Eukaryota</taxon>
        <taxon>Fungi</taxon>
        <taxon>Dikarya</taxon>
        <taxon>Ascomycota</taxon>
        <taxon>Pezizomycotina</taxon>
        <taxon>Eurotiomycetes</taxon>
        <taxon>Eurotiomycetidae</taxon>
        <taxon>Eurotiales</taxon>
        <taxon>Aspergillaceae</taxon>
        <taxon>Aspergillus</taxon>
        <taxon>Aspergillus subgen. Circumdati</taxon>
    </lineage>
</organism>
<dbReference type="Gene3D" id="1.10.630.10">
    <property type="entry name" value="Cytochrome P450"/>
    <property type="match status" value="1"/>
</dbReference>
<name>A0A5N7BGM7_9EURO</name>
<keyword evidence="6" id="KW-0408">Iron</keyword>
<evidence type="ECO:0000256" key="3">
    <source>
        <dbReference type="ARBA" id="ARBA00022617"/>
    </source>
</evidence>
<keyword evidence="10" id="KW-1185">Reference proteome</keyword>
<reference evidence="9 10" key="1">
    <citation type="submission" date="2019-04" db="EMBL/GenBank/DDBJ databases">
        <title>Friends and foes A comparative genomics studyof 23 Aspergillus species from section Flavi.</title>
        <authorList>
            <consortium name="DOE Joint Genome Institute"/>
            <person name="Kjaerbolling I."/>
            <person name="Vesth T."/>
            <person name="Frisvad J.C."/>
            <person name="Nybo J.L."/>
            <person name="Theobald S."/>
            <person name="Kildgaard S."/>
            <person name="Isbrandt T."/>
            <person name="Kuo A."/>
            <person name="Sato A."/>
            <person name="Lyhne E.K."/>
            <person name="Kogle M.E."/>
            <person name="Wiebenga A."/>
            <person name="Kun R.S."/>
            <person name="Lubbers R.J."/>
            <person name="Makela M.R."/>
            <person name="Barry K."/>
            <person name="Chovatia M."/>
            <person name="Clum A."/>
            <person name="Daum C."/>
            <person name="Haridas S."/>
            <person name="He G."/>
            <person name="LaButti K."/>
            <person name="Lipzen A."/>
            <person name="Mondo S."/>
            <person name="Riley R."/>
            <person name="Salamov A."/>
            <person name="Simmons B.A."/>
            <person name="Magnuson J.K."/>
            <person name="Henrissat B."/>
            <person name="Mortensen U.H."/>
            <person name="Larsen T.O."/>
            <person name="Devries R.P."/>
            <person name="Grigoriev I.V."/>
            <person name="Machida M."/>
            <person name="Baker S.E."/>
            <person name="Andersen M.R."/>
        </authorList>
    </citation>
    <scope>NUCLEOTIDE SEQUENCE [LARGE SCALE GENOMIC DNA]</scope>
    <source>
        <strain evidence="9 10">IBT 29228</strain>
    </source>
</reference>
<keyword evidence="5" id="KW-0560">Oxidoreductase</keyword>
<dbReference type="CDD" id="cd11041">
    <property type="entry name" value="CYP503A1-like"/>
    <property type="match status" value="1"/>
</dbReference>
<keyword evidence="3" id="KW-0349">Heme</keyword>
<evidence type="ECO:0000313" key="9">
    <source>
        <dbReference type="EMBL" id="KAE8380925.1"/>
    </source>
</evidence>
<dbReference type="Proteomes" id="UP000326198">
    <property type="component" value="Unassembled WGS sequence"/>
</dbReference>
<dbReference type="OrthoDB" id="414698at2759"/>
<evidence type="ECO:0000256" key="4">
    <source>
        <dbReference type="ARBA" id="ARBA00022723"/>
    </source>
</evidence>
<dbReference type="Gene3D" id="3.40.50.1820">
    <property type="entry name" value="alpha/beta hydrolase"/>
    <property type="match status" value="1"/>
</dbReference>
<dbReference type="GO" id="GO:0016705">
    <property type="term" value="F:oxidoreductase activity, acting on paired donors, with incorporation or reduction of molecular oxygen"/>
    <property type="evidence" value="ECO:0007669"/>
    <property type="project" value="InterPro"/>
</dbReference>
<dbReference type="InterPro" id="IPR001128">
    <property type="entry name" value="Cyt_P450"/>
</dbReference>
<sequence length="421" mass="47083">MEDFEFVYATAPFHAAPGSGILPTFEGLGPYFTWLEDSPPDDTSSDSDVSHSALSDTNRGCSLTVHGRLVAVHEPIRRAVTEWQTQNPNIPIVGSISFSKGALVTALLLWQQQMGQISWFPVMRVGLFICCWYQDQVTQYMREEVSRICGGVEVDNEKLVIWGTSSLHLQGRDDFTPQGSKMLMARHFVPGEAQVSEFAGRHHFPNQPCVDVVTRTATLIMVGDKEWLDIAKYHSVTLSMQARQLRLWPIILRPILLEPIIQERRAEQTKSLAQGIEPPRYVDSIQWLEDPAKGQWYDATGAQLAMAFAGVYSTSDLLIGGLVDIVRHPHLIKPLRDKIRAVIGEEGWTLASLYKPKLLDSCLKESQRIKPVECATMRSVALQDVPFSNGTFVPKGELVAVAGDRMRNPDVWPEPKYGVKS</sequence>
<dbReference type="GO" id="GO:0005506">
    <property type="term" value="F:iron ion binding"/>
    <property type="evidence" value="ECO:0007669"/>
    <property type="project" value="InterPro"/>
</dbReference>
<gene>
    <name evidence="9" type="ORF">BDV26DRAFT_290008</name>
</gene>